<accession>A0ABV2EA87</accession>
<name>A0ABV2EA87_9STAP</name>
<evidence type="ECO:0000313" key="2">
    <source>
        <dbReference type="EMBL" id="MET3111314.1"/>
    </source>
</evidence>
<organism evidence="2 3">
    <name type="scientific">Salinicoccus halitifaciens</name>
    <dbReference type="NCBI Taxonomy" id="1073415"/>
    <lineage>
        <taxon>Bacteria</taxon>
        <taxon>Bacillati</taxon>
        <taxon>Bacillota</taxon>
        <taxon>Bacilli</taxon>
        <taxon>Bacillales</taxon>
        <taxon>Staphylococcaceae</taxon>
        <taxon>Salinicoccus</taxon>
    </lineage>
</organism>
<dbReference type="EMBL" id="JBDZDV010000004">
    <property type="protein sequence ID" value="MET3111314.1"/>
    <property type="molecule type" value="Genomic_DNA"/>
</dbReference>
<feature type="compositionally biased region" description="Acidic residues" evidence="1">
    <location>
        <begin position="24"/>
        <end position="65"/>
    </location>
</feature>
<feature type="compositionally biased region" description="Acidic residues" evidence="1">
    <location>
        <begin position="72"/>
        <end position="81"/>
    </location>
</feature>
<keyword evidence="3" id="KW-1185">Reference proteome</keyword>
<comment type="caution">
    <text evidence="2">The sequence shown here is derived from an EMBL/GenBank/DDBJ whole genome shotgun (WGS) entry which is preliminary data.</text>
</comment>
<sequence length="81" mass="8345">MKSHRYGLATLVLSTGLLLGACGGEDEADPAGDVVEEGNEDTSVEMNEDADTSDEASDDGTDDTTGESTVDGTDEDEADTE</sequence>
<protein>
    <submittedName>
        <fullName evidence="2">Uncharacterized protein</fullName>
    </submittedName>
</protein>
<gene>
    <name evidence="2" type="ORF">ABHD89_001729</name>
</gene>
<evidence type="ECO:0000313" key="3">
    <source>
        <dbReference type="Proteomes" id="UP001549019"/>
    </source>
</evidence>
<dbReference type="Proteomes" id="UP001549019">
    <property type="component" value="Unassembled WGS sequence"/>
</dbReference>
<evidence type="ECO:0000256" key="1">
    <source>
        <dbReference type="SAM" id="MobiDB-lite"/>
    </source>
</evidence>
<proteinExistence type="predicted"/>
<feature type="region of interest" description="Disordered" evidence="1">
    <location>
        <begin position="21"/>
        <end position="81"/>
    </location>
</feature>
<dbReference type="PROSITE" id="PS51257">
    <property type="entry name" value="PROKAR_LIPOPROTEIN"/>
    <property type="match status" value="1"/>
</dbReference>
<dbReference type="RefSeq" id="WP_230822202.1">
    <property type="nucleotide sequence ID" value="NZ_JAJNCU010000005.1"/>
</dbReference>
<reference evidence="2 3" key="1">
    <citation type="submission" date="2024-05" db="EMBL/GenBank/DDBJ databases">
        <title>Genomic Encyclopedia of Type Strains, Phase IV (KMG-IV): sequencing the most valuable type-strain genomes for metagenomic binning, comparative biology and taxonomic classification.</title>
        <authorList>
            <person name="Goeker M."/>
        </authorList>
    </citation>
    <scope>NUCLEOTIDE SEQUENCE [LARGE SCALE GENOMIC DNA]</scope>
    <source>
        <strain evidence="2 3">DSM 25286</strain>
    </source>
</reference>